<gene>
    <name evidence="3" type="primary">LOC106468423</name>
</gene>
<reference evidence="3" key="1">
    <citation type="submission" date="2025-08" db="UniProtKB">
        <authorList>
            <consortium name="RefSeq"/>
        </authorList>
    </citation>
    <scope>IDENTIFICATION</scope>
    <source>
        <tissue evidence="3">Muscle</tissue>
    </source>
</reference>
<sequence>MDPNTTQDSFCNRLQNSNTAFLRRREGVIQLAQIACGFLVVILLISQPHFRVHGILCLTTEELVLILFAFWATWTTSLIVLASVFSTYSSVFFFNSLYGVMYHVTAVILYQASTIAIFITEGKSYQRTQVLVAGVFGQFSSFLYFISSFISFRSLTN</sequence>
<organism evidence="2 3">
    <name type="scientific">Limulus polyphemus</name>
    <name type="common">Atlantic horseshoe crab</name>
    <dbReference type="NCBI Taxonomy" id="6850"/>
    <lineage>
        <taxon>Eukaryota</taxon>
        <taxon>Metazoa</taxon>
        <taxon>Ecdysozoa</taxon>
        <taxon>Arthropoda</taxon>
        <taxon>Chelicerata</taxon>
        <taxon>Merostomata</taxon>
        <taxon>Xiphosura</taxon>
        <taxon>Limulidae</taxon>
        <taxon>Limulus</taxon>
    </lineage>
</organism>
<protein>
    <submittedName>
        <fullName evidence="3">Uncharacterized protein LOC106468423</fullName>
    </submittedName>
</protein>
<keyword evidence="1" id="KW-1133">Transmembrane helix</keyword>
<accession>A0ABM1BLC6</accession>
<dbReference type="Proteomes" id="UP000694941">
    <property type="component" value="Unplaced"/>
</dbReference>
<feature type="transmembrane region" description="Helical" evidence="1">
    <location>
        <begin position="65"/>
        <end position="88"/>
    </location>
</feature>
<keyword evidence="1" id="KW-0812">Transmembrane</keyword>
<dbReference type="RefSeq" id="XP_013784306.1">
    <property type="nucleotide sequence ID" value="XM_013928852.2"/>
</dbReference>
<feature type="transmembrane region" description="Helical" evidence="1">
    <location>
        <begin position="27"/>
        <end position="45"/>
    </location>
</feature>
<name>A0ABM1BLC6_LIMPO</name>
<feature type="transmembrane region" description="Helical" evidence="1">
    <location>
        <begin position="131"/>
        <end position="152"/>
    </location>
</feature>
<evidence type="ECO:0000313" key="3">
    <source>
        <dbReference type="RefSeq" id="XP_013784306.1"/>
    </source>
</evidence>
<feature type="transmembrane region" description="Helical" evidence="1">
    <location>
        <begin position="100"/>
        <end position="119"/>
    </location>
</feature>
<keyword evidence="1" id="KW-0472">Membrane</keyword>
<proteinExistence type="predicted"/>
<dbReference type="GeneID" id="106468423"/>
<keyword evidence="2" id="KW-1185">Reference proteome</keyword>
<evidence type="ECO:0000313" key="2">
    <source>
        <dbReference type="Proteomes" id="UP000694941"/>
    </source>
</evidence>
<evidence type="ECO:0000256" key="1">
    <source>
        <dbReference type="SAM" id="Phobius"/>
    </source>
</evidence>